<dbReference type="GO" id="GO:0005219">
    <property type="term" value="F:ryanodine-sensitive calcium-release channel activity"/>
    <property type="evidence" value="ECO:0007669"/>
    <property type="project" value="TreeGrafter"/>
</dbReference>
<dbReference type="PANTHER" id="PTHR46399:SF8">
    <property type="entry name" value="B30.2_SPRY DOMAIN-CONTAINING PROTEIN"/>
    <property type="match status" value="1"/>
</dbReference>
<evidence type="ECO:0000259" key="2">
    <source>
        <dbReference type="PROSITE" id="PS50188"/>
    </source>
</evidence>
<proteinExistence type="predicted"/>
<dbReference type="Pfam" id="PF00622">
    <property type="entry name" value="SPRY"/>
    <property type="match status" value="1"/>
</dbReference>
<feature type="compositionally biased region" description="Acidic residues" evidence="1">
    <location>
        <begin position="619"/>
        <end position="629"/>
    </location>
</feature>
<dbReference type="Pfam" id="PF21119">
    <property type="entry name" value="RYDR_Jsol"/>
    <property type="match status" value="2"/>
</dbReference>
<keyword evidence="3" id="KW-0675">Receptor</keyword>
<dbReference type="SUPFAM" id="SSF100909">
    <property type="entry name" value="IP3 receptor type 1 binding core, domain 2"/>
    <property type="match status" value="1"/>
</dbReference>
<dbReference type="InterPro" id="IPR000699">
    <property type="entry name" value="RIH_dom"/>
</dbReference>
<dbReference type="GO" id="GO:0042383">
    <property type="term" value="C:sarcolemma"/>
    <property type="evidence" value="ECO:0007669"/>
    <property type="project" value="TreeGrafter"/>
</dbReference>
<dbReference type="EMBL" id="VSRR010000203">
    <property type="protein sequence ID" value="MPC12212.1"/>
    <property type="molecule type" value="Genomic_DNA"/>
</dbReference>
<dbReference type="OrthoDB" id="300855at2759"/>
<dbReference type="InterPro" id="IPR048581">
    <property type="entry name" value="RYDR_Jsol"/>
</dbReference>
<dbReference type="GO" id="GO:0006941">
    <property type="term" value="P:striated muscle contraction"/>
    <property type="evidence" value="ECO:0007669"/>
    <property type="project" value="TreeGrafter"/>
</dbReference>
<gene>
    <name evidence="3" type="primary">RyR_5</name>
    <name evidence="3" type="ORF">E2C01_004892</name>
</gene>
<dbReference type="PANTHER" id="PTHR46399">
    <property type="entry name" value="B30.2/SPRY DOMAIN-CONTAINING PROTEIN"/>
    <property type="match status" value="1"/>
</dbReference>
<dbReference type="GO" id="GO:0030018">
    <property type="term" value="C:Z disc"/>
    <property type="evidence" value="ECO:0007669"/>
    <property type="project" value="TreeGrafter"/>
</dbReference>
<evidence type="ECO:0000313" key="3">
    <source>
        <dbReference type="EMBL" id="MPC12212.1"/>
    </source>
</evidence>
<organism evidence="3 4">
    <name type="scientific">Portunus trituberculatus</name>
    <name type="common">Swimming crab</name>
    <name type="synonym">Neptunus trituberculatus</name>
    <dbReference type="NCBI Taxonomy" id="210409"/>
    <lineage>
        <taxon>Eukaryota</taxon>
        <taxon>Metazoa</taxon>
        <taxon>Ecdysozoa</taxon>
        <taxon>Arthropoda</taxon>
        <taxon>Crustacea</taxon>
        <taxon>Multicrustacea</taxon>
        <taxon>Malacostraca</taxon>
        <taxon>Eumalacostraca</taxon>
        <taxon>Eucarida</taxon>
        <taxon>Decapoda</taxon>
        <taxon>Pleocyemata</taxon>
        <taxon>Brachyura</taxon>
        <taxon>Eubrachyura</taxon>
        <taxon>Portunoidea</taxon>
        <taxon>Portunidae</taxon>
        <taxon>Portuninae</taxon>
        <taxon>Portunus</taxon>
    </lineage>
</organism>
<dbReference type="Gene3D" id="2.60.120.920">
    <property type="match status" value="1"/>
</dbReference>
<dbReference type="Pfam" id="PF01365">
    <property type="entry name" value="RYDR_ITPR"/>
    <property type="match status" value="1"/>
</dbReference>
<dbReference type="GO" id="GO:0014808">
    <property type="term" value="P:release of sequestered calcium ion into cytosol by sarcoplasmic reticulum"/>
    <property type="evidence" value="ECO:0007669"/>
    <property type="project" value="TreeGrafter"/>
</dbReference>
<dbReference type="GO" id="GO:0005790">
    <property type="term" value="C:smooth endoplasmic reticulum"/>
    <property type="evidence" value="ECO:0007669"/>
    <property type="project" value="TreeGrafter"/>
</dbReference>
<keyword evidence="4" id="KW-1185">Reference proteome</keyword>
<sequence>MSESDEVYLAHSVERHSCYMFRADELHAEVTSDTGGKGASQGMFVGCFIDTATGFITLQCDGKETRHKYRMEPGTKLFPGVFLEPTSKETLQIELGRTPTTLPLSAAVLQNSDKHVIPQMPPRLKVQILKPHQWSRVPNTSLKIHALKLSDIRGWSMLAEDAVPMLALHIPEEDRCIDILELIEYDKLLSFHAHSLALYCAVCYQSNYRAAHTLCSHVDQKQLLYAMQSEYMSGPLRMGFYNLLISLHLESFANTMEVTQNEFIVPLRPELKEIYAQEEMGNSMSATHTESFLDAVNISSHTQYDMTFFSCVFIFFFIFPSSRHLTPLVALCVFVRRNPPAAITLFLPSHTLAAAAPLVFTFDLRSICPACCSEQFTIPDSQSLHSTYDTPSGGYISTNIETIKGLSSPHFPLDVAREFVMCALSEAVKTNQVHNRDPIGGSNENLFVPLLKLVDKLLLVGILQDDDITKLLIMIDPRNWDPDYDPEGKDENRKGLVDMEIAEGVKLQLCYVLHHLLDLQKRHRVESLIAFAHDYVGEVQQDQLRRYIEIKQSDLPSSVAAKKTREFRCPPREQMNAILGFKNLTDEELEETPCGEDLRKKLLDYHDRLMTKAKIPAGPEEEGEAEETQSPESKGVVSKFVMILGGQKEEVAEEVVAQEPEVLDPADKFKKVLVDTIVRWASESFIETPVLIREMFSLLVRQYNSIGEMMAALEKTYVISSNTKKDVETLWLCLSKNVMAVMMNTLGRRAQAAGETQTPEGEVTQTKEKDTSHEMVVACCKFLCYFCRTGRQNQKAMFDHLPFLLENSYILLSRPSLRGSTPLDVAYSSLMDNTELALALREHHLEKIAVYLSRCGLQSNSELVEKGYPDLGWDPVEGERYLDFLRFCVWVGDCVGGRLTILNLSWHSLKQNGLTCCG</sequence>
<dbReference type="InterPro" id="IPR003877">
    <property type="entry name" value="SPRY_dom"/>
</dbReference>
<protein>
    <submittedName>
        <fullName evidence="3">Ryanodine receptor</fullName>
    </submittedName>
</protein>
<accession>A0A5B7CR75</accession>
<dbReference type="InterPro" id="IPR001870">
    <property type="entry name" value="B30.2/SPRY"/>
</dbReference>
<dbReference type="InterPro" id="IPR043136">
    <property type="entry name" value="B30.2/SPRY_sf"/>
</dbReference>
<dbReference type="InterPro" id="IPR015925">
    <property type="entry name" value="Ryanodine_IP3_receptor"/>
</dbReference>
<feature type="region of interest" description="Disordered" evidence="1">
    <location>
        <begin position="614"/>
        <end position="633"/>
    </location>
</feature>
<dbReference type="Proteomes" id="UP000324222">
    <property type="component" value="Unassembled WGS sequence"/>
</dbReference>
<dbReference type="PROSITE" id="PS50188">
    <property type="entry name" value="B302_SPRY"/>
    <property type="match status" value="1"/>
</dbReference>
<evidence type="ECO:0000256" key="1">
    <source>
        <dbReference type="SAM" id="MobiDB-lite"/>
    </source>
</evidence>
<dbReference type="InterPro" id="IPR035910">
    <property type="entry name" value="RyR/IP3R_RIH_dom_sf"/>
</dbReference>
<name>A0A5B7CR75_PORTR</name>
<dbReference type="GO" id="GO:0033017">
    <property type="term" value="C:sarcoplasmic reticulum membrane"/>
    <property type="evidence" value="ECO:0007669"/>
    <property type="project" value="TreeGrafter"/>
</dbReference>
<comment type="caution">
    <text evidence="3">The sequence shown here is derived from an EMBL/GenBank/DDBJ whole genome shotgun (WGS) entry which is preliminary data.</text>
</comment>
<dbReference type="AlphaFoldDB" id="A0A5B7CR75"/>
<feature type="domain" description="B30.2/SPRY" evidence="2">
    <location>
        <begin position="1"/>
        <end position="100"/>
    </location>
</feature>
<evidence type="ECO:0000313" key="4">
    <source>
        <dbReference type="Proteomes" id="UP000324222"/>
    </source>
</evidence>
<reference evidence="3 4" key="1">
    <citation type="submission" date="2019-05" db="EMBL/GenBank/DDBJ databases">
        <title>Another draft genome of Portunus trituberculatus and its Hox gene families provides insights of decapod evolution.</title>
        <authorList>
            <person name="Jeong J.-H."/>
            <person name="Song I."/>
            <person name="Kim S."/>
            <person name="Choi T."/>
            <person name="Kim D."/>
            <person name="Ryu S."/>
            <person name="Kim W."/>
        </authorList>
    </citation>
    <scope>NUCLEOTIDE SEQUENCE [LARGE SCALE GENOMIC DNA]</scope>
    <source>
        <tissue evidence="3">Muscle</tissue>
    </source>
</reference>
<dbReference type="GO" id="GO:0034704">
    <property type="term" value="C:calcium channel complex"/>
    <property type="evidence" value="ECO:0007669"/>
    <property type="project" value="TreeGrafter"/>
</dbReference>